<dbReference type="InterPro" id="IPR005599">
    <property type="entry name" value="GPI_mannosylTrfase"/>
</dbReference>
<evidence type="ECO:0000256" key="11">
    <source>
        <dbReference type="ARBA" id="ARBA00048899"/>
    </source>
</evidence>
<evidence type="ECO:0000256" key="3">
    <source>
        <dbReference type="ARBA" id="ARBA00007063"/>
    </source>
</evidence>
<evidence type="ECO:0000256" key="1">
    <source>
        <dbReference type="ARBA" id="ARBA00004477"/>
    </source>
</evidence>
<feature type="transmembrane region" description="Helical" evidence="12">
    <location>
        <begin position="149"/>
        <end position="171"/>
    </location>
</feature>
<keyword evidence="7 12" id="KW-0256">Endoplasmic reticulum</keyword>
<comment type="function">
    <text evidence="10">Mannosyltransferase that operates in the biosynthetic pathway of dolichol-linked oligosaccharides, the glycan precursors employed in protein asparagine (N)-glycosylation. The assembly of dolichol-linked oligosaccharides begins on the cytosolic side of the endoplasmic reticulum membrane and finishes in its lumen. The sequential addition of sugars to dolichol pyrophosphate produces dolichol-linked oligosaccharides containing fourteen sugars, including two GlcNAcs, nine mannoses and three glucoses. Once assembled, the oligosaccharide is transferred from the lipid to nascent proteins by oligosaccharyltransferases. In the lumen of the endoplasmic reticulum, adds the eighth mannose residue in an alpha-1,6 linkage onto Man(7)GlcNAc(2)-PP-dolichol to produce Man(8)GlcNAc(2)-PP-dolichol.</text>
</comment>
<dbReference type="PANTHER" id="PTHR22760:SF1">
    <property type="entry name" value="DOL-P-MAN:MAN(7)GLCNAC(2)-PP-DOL ALPHA-1,6-MANNOSYLTRANSFERASE"/>
    <property type="match status" value="1"/>
</dbReference>
<evidence type="ECO:0000256" key="5">
    <source>
        <dbReference type="ARBA" id="ARBA00022679"/>
    </source>
</evidence>
<feature type="transmembrane region" description="Helical" evidence="12">
    <location>
        <begin position="345"/>
        <end position="365"/>
    </location>
</feature>
<evidence type="ECO:0000313" key="14">
    <source>
        <dbReference type="Proteomes" id="UP000005666"/>
    </source>
</evidence>
<feature type="transmembrane region" description="Helical" evidence="12">
    <location>
        <begin position="296"/>
        <end position="314"/>
    </location>
</feature>
<dbReference type="eggNOG" id="KOG2516">
    <property type="taxonomic scope" value="Eukaryota"/>
</dbReference>
<comment type="catalytic activity">
    <reaction evidence="11">
        <text>an alpha-D-Man-(1-&gt;2)-alpha-D-Man-(1-&gt;2)-alpha-D-Man-(1-&gt;3)-[alpha-D-Man-(1-&gt;2)-alpha-D-Man-(1-&gt;3)-alpha-D-Man-(1-&gt;6)]-beta-D-Man-(1-&gt;4)-beta-D-GlcNAc-(1-&gt;4)-alpha-D-GlcNAc-diphospho-di-trans,poly-cis-dolichol + a di-trans,poly-cis-dolichyl beta-D-mannosyl phosphate = an alpha-D-Man-(1-&gt;2)-alpha-D-Man-(1-&gt;2)-alpha-D-Man-(1-&gt;3)-[alpha-D-Man-(1-&gt;2)-alpha-D-Man-(1-&gt;3)-[alpha-D-Man-(1-&gt;6)]-alpha-D-Man-(1-&gt;6)]-beta-D-Man-(1-&gt;4)-beta-D-GlcNAc-(1-&gt;4)-alpha-D-GlcNAc-diphospho-di-trans,poly-cis-dolichol + a di-trans,poly-cis-dolichyl phosphate + H(+)</text>
        <dbReference type="Rhea" id="RHEA:29535"/>
        <dbReference type="Rhea" id="RHEA-COMP:19498"/>
        <dbReference type="Rhea" id="RHEA-COMP:19501"/>
        <dbReference type="Rhea" id="RHEA-COMP:19518"/>
        <dbReference type="Rhea" id="RHEA-COMP:19519"/>
        <dbReference type="ChEBI" id="CHEBI:15378"/>
        <dbReference type="ChEBI" id="CHEBI:57683"/>
        <dbReference type="ChEBI" id="CHEBI:58211"/>
        <dbReference type="ChEBI" id="CHEBI:132517"/>
        <dbReference type="ChEBI" id="CHEBI:132519"/>
        <dbReference type="EC" id="2.4.1.260"/>
    </reaction>
    <physiologicalReaction direction="left-to-right" evidence="11">
        <dbReference type="Rhea" id="RHEA:29536"/>
    </physiologicalReaction>
</comment>
<comment type="similarity">
    <text evidence="3 12">Belongs to the glycosyltransferase 22 family.</text>
</comment>
<organism evidence="13 14">
    <name type="scientific">Tetrapisispora phaffii (strain ATCC 24235 / CBS 4417 / NBRC 1672 / NRRL Y-8282 / UCD 70-5)</name>
    <name type="common">Yeast</name>
    <name type="synonym">Fabospora phaffii</name>
    <dbReference type="NCBI Taxonomy" id="1071381"/>
    <lineage>
        <taxon>Eukaryota</taxon>
        <taxon>Fungi</taxon>
        <taxon>Dikarya</taxon>
        <taxon>Ascomycota</taxon>
        <taxon>Saccharomycotina</taxon>
        <taxon>Saccharomycetes</taxon>
        <taxon>Saccharomycetales</taxon>
        <taxon>Saccharomycetaceae</taxon>
        <taxon>Tetrapisispora</taxon>
    </lineage>
</organism>
<evidence type="ECO:0000256" key="4">
    <source>
        <dbReference type="ARBA" id="ARBA00022676"/>
    </source>
</evidence>
<dbReference type="EMBL" id="HE612868">
    <property type="protein sequence ID" value="CCE65757.1"/>
    <property type="molecule type" value="Genomic_DNA"/>
</dbReference>
<reference evidence="13 14" key="1">
    <citation type="journal article" date="2011" name="Proc. Natl. Acad. Sci. U.S.A.">
        <title>Evolutionary erosion of yeast sex chromosomes by mating-type switching accidents.</title>
        <authorList>
            <person name="Gordon J.L."/>
            <person name="Armisen D."/>
            <person name="Proux-Wera E."/>
            <person name="Oheigeartaigh S.S."/>
            <person name="Byrne K.P."/>
            <person name="Wolfe K.H."/>
        </authorList>
    </citation>
    <scope>NUCLEOTIDE SEQUENCE [LARGE SCALE GENOMIC DNA]</scope>
    <source>
        <strain evidence="14">ATCC 24235 / CBS 4417 / NBRC 1672 / NRRL Y-8282 / UCD 70-5</strain>
    </source>
</reference>
<dbReference type="GO" id="GO:0052917">
    <property type="term" value="F:dol-P-Man:Man(7)GlcNAc(2)-PP-Dol alpha-1,6-mannosyltransferase activity"/>
    <property type="evidence" value="ECO:0007669"/>
    <property type="project" value="UniProtKB-EC"/>
</dbReference>
<evidence type="ECO:0000256" key="8">
    <source>
        <dbReference type="ARBA" id="ARBA00022989"/>
    </source>
</evidence>
<evidence type="ECO:0000256" key="10">
    <source>
        <dbReference type="ARBA" id="ARBA00044721"/>
    </source>
</evidence>
<keyword evidence="8 12" id="KW-1133">Transmembrane helix</keyword>
<evidence type="ECO:0000313" key="13">
    <source>
        <dbReference type="EMBL" id="CCE65757.1"/>
    </source>
</evidence>
<keyword evidence="9 12" id="KW-0472">Membrane</keyword>
<dbReference type="RefSeq" id="XP_003688191.1">
    <property type="nucleotide sequence ID" value="XM_003688143.1"/>
</dbReference>
<protein>
    <recommendedName>
        <fullName evidence="12">Mannosyltransferase</fullName>
        <ecNumber evidence="12">2.4.1.-</ecNumber>
    </recommendedName>
</protein>
<dbReference type="Proteomes" id="UP000005666">
    <property type="component" value="Chromosome 13"/>
</dbReference>
<dbReference type="GeneID" id="11531955"/>
<evidence type="ECO:0000256" key="9">
    <source>
        <dbReference type="ARBA" id="ARBA00023136"/>
    </source>
</evidence>
<comment type="pathway">
    <text evidence="2">Protein modification; protein glycosylation.</text>
</comment>
<dbReference type="Pfam" id="PF03901">
    <property type="entry name" value="Glyco_transf_22"/>
    <property type="match status" value="1"/>
</dbReference>
<keyword evidence="5" id="KW-0808">Transferase</keyword>
<name>G8C0P2_TETPH</name>
<keyword evidence="4 12" id="KW-0328">Glycosyltransferase</keyword>
<feature type="transmembrane region" description="Helical" evidence="12">
    <location>
        <begin position="238"/>
        <end position="261"/>
    </location>
</feature>
<gene>
    <name evidence="13" type="primary">TPHA0M01820</name>
    <name evidence="13" type="ordered locus">TPHA_0M01820</name>
</gene>
<evidence type="ECO:0000256" key="12">
    <source>
        <dbReference type="RuleBase" id="RU363075"/>
    </source>
</evidence>
<feature type="transmembrane region" description="Helical" evidence="12">
    <location>
        <begin position="201"/>
        <end position="226"/>
    </location>
</feature>
<dbReference type="OMA" id="WWVEVRM"/>
<feature type="transmembrane region" description="Helical" evidence="12">
    <location>
        <begin position="178"/>
        <end position="195"/>
    </location>
</feature>
<feature type="transmembrane region" description="Helical" evidence="12">
    <location>
        <begin position="377"/>
        <end position="399"/>
    </location>
</feature>
<dbReference type="AlphaFoldDB" id="G8C0P2"/>
<keyword evidence="6 12" id="KW-0812">Transmembrane</keyword>
<dbReference type="KEGG" id="tpf:TPHA_0M01820"/>
<dbReference type="HOGENOM" id="CLU_008917_4_0_1"/>
<accession>G8C0P2</accession>
<dbReference type="EC" id="2.4.1.-" evidence="12"/>
<sequence length="569" mass="64096">MRWSVADSAVIAVVSFYLIQAPFTKVEESFSIQAIYDILKYGVVDISQYNHFSFPGAVPRSFVGPLIIACLSKPLVLVSEYISRTSKPITDFDTQLLVRCVIGLTNAISLIYLKNSAIRCLELDKERLQEEDRKRKEESRSLKSRVPEVNLYTVGNWFLAFTISSFHLMFYSSRPLPNFIMAFPLTNIVFSWILLGEYRYAIALCAIVATVFRIEVAALGIGLTLFSLTFKKITVFNALKFGIIGTLTGITISLVIDSYFWHGYCVPEIDAFIFNVVEGQASKWGVESPLAYFTHYLRLIYIPPTILLLCILGYSVAPSPLRITFLTSLFHILALSLQPHKEWRFIVYSLPMITLAGSVAAAYLWENINMNTTFKMGLISLLPLSPIISGTASLIFLFISKLNYPGGNALVQFNEMIVNNNITNVTVHMCVPAKMTGITLFGELNPDVYGVVYDASEDTQILREKWSSFDYLISAEPEASYLPFEKKPENNWELINTASMFGGINTEFLVDFFVSGNQTAYSICKDMLFNGSVTDNLNNFLDSAVRHDNVLFIYKRIGYDIEEEDKGTN</sequence>
<evidence type="ECO:0000256" key="6">
    <source>
        <dbReference type="ARBA" id="ARBA00022692"/>
    </source>
</evidence>
<comment type="subcellular location">
    <subcellularLocation>
        <location evidence="1 12">Endoplasmic reticulum membrane</location>
        <topology evidence="1 12">Multi-pass membrane protein</topology>
    </subcellularLocation>
</comment>
<evidence type="ECO:0000256" key="2">
    <source>
        <dbReference type="ARBA" id="ARBA00004922"/>
    </source>
</evidence>
<keyword evidence="14" id="KW-1185">Reference proteome</keyword>
<dbReference type="UniPathway" id="UPA00378"/>
<dbReference type="OrthoDB" id="19039at2759"/>
<dbReference type="GO" id="GO:0005789">
    <property type="term" value="C:endoplasmic reticulum membrane"/>
    <property type="evidence" value="ECO:0007669"/>
    <property type="project" value="UniProtKB-SubCell"/>
</dbReference>
<evidence type="ECO:0000256" key="7">
    <source>
        <dbReference type="ARBA" id="ARBA00022824"/>
    </source>
</evidence>
<dbReference type="GO" id="GO:0006487">
    <property type="term" value="P:protein N-linked glycosylation"/>
    <property type="evidence" value="ECO:0007669"/>
    <property type="project" value="TreeGrafter"/>
</dbReference>
<dbReference type="STRING" id="1071381.G8C0P2"/>
<dbReference type="PANTHER" id="PTHR22760">
    <property type="entry name" value="GLYCOSYLTRANSFERASE"/>
    <property type="match status" value="1"/>
</dbReference>
<proteinExistence type="inferred from homology"/>